<keyword evidence="2" id="KW-1185">Reference proteome</keyword>
<dbReference type="AlphaFoldDB" id="A1SR11"/>
<gene>
    <name evidence="1" type="ordered locus">Ping_0052</name>
</gene>
<organism evidence="1 2">
    <name type="scientific">Psychromonas ingrahamii (strain DSM 17664 / CCUG 51855 / 37)</name>
    <dbReference type="NCBI Taxonomy" id="357804"/>
    <lineage>
        <taxon>Bacteria</taxon>
        <taxon>Pseudomonadati</taxon>
        <taxon>Pseudomonadota</taxon>
        <taxon>Gammaproteobacteria</taxon>
        <taxon>Alteromonadales</taxon>
        <taxon>Psychromonadaceae</taxon>
        <taxon>Psychromonas</taxon>
    </lineage>
</organism>
<dbReference type="PANTHER" id="PTHR34322">
    <property type="entry name" value="TRANSPOSASE, Y1_TNP DOMAIN-CONTAINING"/>
    <property type="match status" value="1"/>
</dbReference>
<evidence type="ECO:0008006" key="3">
    <source>
        <dbReference type="Google" id="ProtNLM"/>
    </source>
</evidence>
<dbReference type="GO" id="GO:0003677">
    <property type="term" value="F:DNA binding"/>
    <property type="evidence" value="ECO:0007669"/>
    <property type="project" value="InterPro"/>
</dbReference>
<dbReference type="OrthoDB" id="9814067at2"/>
<dbReference type="Proteomes" id="UP000000639">
    <property type="component" value="Chromosome"/>
</dbReference>
<evidence type="ECO:0000313" key="2">
    <source>
        <dbReference type="Proteomes" id="UP000000639"/>
    </source>
</evidence>
<reference evidence="1 2" key="1">
    <citation type="submission" date="2007-01" db="EMBL/GenBank/DDBJ databases">
        <title>Complete sequence of Psychromonas ingrahamii 37.</title>
        <authorList>
            <consortium name="US DOE Joint Genome Institute"/>
            <person name="Copeland A."/>
            <person name="Lucas S."/>
            <person name="Lapidus A."/>
            <person name="Barry K."/>
            <person name="Detter J.C."/>
            <person name="Glavina del Rio T."/>
            <person name="Hammon N."/>
            <person name="Israni S."/>
            <person name="Dalin E."/>
            <person name="Tice H."/>
            <person name="Pitluck S."/>
            <person name="Thompson L.S."/>
            <person name="Brettin T."/>
            <person name="Bruce D."/>
            <person name="Han C."/>
            <person name="Tapia R."/>
            <person name="Schmutz J."/>
            <person name="Larimer F."/>
            <person name="Land M."/>
            <person name="Hauser L."/>
            <person name="Kyrpides N."/>
            <person name="Ivanova N."/>
            <person name="Staley J."/>
            <person name="Richardson P."/>
        </authorList>
    </citation>
    <scope>NUCLEOTIDE SEQUENCE [LARGE SCALE GENOMIC DNA]</scope>
    <source>
        <strain evidence="1 2">37</strain>
    </source>
</reference>
<dbReference type="KEGG" id="pin:Ping_0052"/>
<dbReference type="EMBL" id="CP000510">
    <property type="protein sequence ID" value="ABM01926.1"/>
    <property type="molecule type" value="Genomic_DNA"/>
</dbReference>
<dbReference type="SUPFAM" id="SSF143422">
    <property type="entry name" value="Transposase IS200-like"/>
    <property type="match status" value="1"/>
</dbReference>
<dbReference type="eggNOG" id="COG1943">
    <property type="taxonomic scope" value="Bacteria"/>
</dbReference>
<evidence type="ECO:0000313" key="1">
    <source>
        <dbReference type="EMBL" id="ABM01926.1"/>
    </source>
</evidence>
<proteinExistence type="predicted"/>
<name>A1SR11_PSYIN</name>
<dbReference type="InterPro" id="IPR036515">
    <property type="entry name" value="Transposase_17_sf"/>
</dbReference>
<dbReference type="GO" id="GO:0006313">
    <property type="term" value="P:DNA transposition"/>
    <property type="evidence" value="ECO:0007669"/>
    <property type="project" value="InterPro"/>
</dbReference>
<sequence length="326" mass="37052">MMAQPRKTIVSLDDTPYYHCCSRVVRKAFLCGIDSTTGENYEHRRVWVDARIIELATIFAIDICSYAVMSNHLHVVLKVNADKAVNWSDKAVLVQWHKGFKGTLLTQKFVKGEDLSTFELKTVNECITEYRHRLIDISWFMRSLSEPIARQANKEDSCTGRFWEGRFKSQALLDETAVLACMAYVDLNPIRAKMATTPETSDHTSIQRRIHSAIKGEQPAELLPFVGDECLNMPDGLMFSVKDYIALVEDTGRIIREDKRGAISSNSQDILNRLNIPADNWLKITIEFGHLFKGAVGALPALTEYCEHLDRKRRHGAANCQRWLCG</sequence>
<accession>A1SR11</accession>
<protein>
    <recommendedName>
        <fullName evidence="3">Transposase IS200-like domain-containing protein</fullName>
    </recommendedName>
</protein>
<dbReference type="Gene3D" id="3.30.70.1290">
    <property type="entry name" value="Transposase IS200-like"/>
    <property type="match status" value="1"/>
</dbReference>
<dbReference type="GO" id="GO:0004803">
    <property type="term" value="F:transposase activity"/>
    <property type="evidence" value="ECO:0007669"/>
    <property type="project" value="InterPro"/>
</dbReference>
<dbReference type="PANTHER" id="PTHR34322:SF2">
    <property type="entry name" value="TRANSPOSASE IS200-LIKE DOMAIN-CONTAINING PROTEIN"/>
    <property type="match status" value="1"/>
</dbReference>
<dbReference type="HOGENOM" id="CLU_053827_0_0_6"/>
<dbReference type="STRING" id="357804.Ping_0052"/>